<evidence type="ECO:0000313" key="3">
    <source>
        <dbReference type="EMBL" id="KCY16898.1"/>
    </source>
</evidence>
<keyword evidence="2" id="KW-0808">Transferase</keyword>
<dbReference type="PATRIC" id="fig|1310697.3.peg.2734"/>
<comment type="caution">
    <text evidence="2">The sequence shown here is derived from an EMBL/GenBank/DDBJ whole genome shotgun (WGS) entry which is preliminary data.</text>
</comment>
<dbReference type="InterPro" id="IPR029044">
    <property type="entry name" value="Nucleotide-diphossugar_trans"/>
</dbReference>
<evidence type="ECO:0000313" key="5">
    <source>
        <dbReference type="Proteomes" id="UP000027327"/>
    </source>
</evidence>
<dbReference type="InterPro" id="IPR001173">
    <property type="entry name" value="Glyco_trans_2-like"/>
</dbReference>
<dbReference type="Proteomes" id="UP000027327">
    <property type="component" value="Unassembled WGS sequence"/>
</dbReference>
<proteinExistence type="predicted"/>
<evidence type="ECO:0000313" key="2">
    <source>
        <dbReference type="EMBL" id="KCY07959.1"/>
    </source>
</evidence>
<name>A0A062HGI3_ACIBA</name>
<organism evidence="2 5">
    <name type="scientific">Acinetobacter baumannii 21072</name>
    <dbReference type="NCBI Taxonomy" id="1310697"/>
    <lineage>
        <taxon>Bacteria</taxon>
        <taxon>Pseudomonadati</taxon>
        <taxon>Pseudomonadota</taxon>
        <taxon>Gammaproteobacteria</taxon>
        <taxon>Moraxellales</taxon>
        <taxon>Moraxellaceae</taxon>
        <taxon>Acinetobacter</taxon>
        <taxon>Acinetobacter calcoaceticus/baumannii complex</taxon>
    </lineage>
</organism>
<dbReference type="EMBL" id="JMOD01000070">
    <property type="protein sequence ID" value="KCY16898.1"/>
    <property type="molecule type" value="Genomic_DNA"/>
</dbReference>
<dbReference type="PANTHER" id="PTHR22916">
    <property type="entry name" value="GLYCOSYLTRANSFERASE"/>
    <property type="match status" value="1"/>
</dbReference>
<evidence type="ECO:0000313" key="4">
    <source>
        <dbReference type="EMBL" id="KCY17505.1"/>
    </source>
</evidence>
<reference evidence="2 5" key="1">
    <citation type="submission" date="2014-04" db="EMBL/GenBank/DDBJ databases">
        <title>Comparative genomics and transcriptomics to identify genetic mechanisms underlying the emergence of carbapenem resistant Acinetobacter baumannii (CRAb).</title>
        <authorList>
            <person name="Harris A.D."/>
            <person name="Johnson K.J."/>
            <person name="George J."/>
            <person name="Nadendla S."/>
            <person name="Daugherty S.C."/>
            <person name="Parankush S."/>
            <person name="Sadzewicz L."/>
            <person name="Tallon L."/>
            <person name="Sengamalay N."/>
            <person name="Hazen T.H."/>
            <person name="Rasko D.A."/>
        </authorList>
    </citation>
    <scope>NUCLEOTIDE SEQUENCE [LARGE SCALE GENOMIC DNA]</scope>
    <source>
        <strain evidence="2 5">21072</strain>
    </source>
</reference>
<dbReference type="Pfam" id="PF00535">
    <property type="entry name" value="Glycos_transf_2"/>
    <property type="match status" value="1"/>
</dbReference>
<accession>A0A062HGI3</accession>
<dbReference type="AlphaFoldDB" id="A0A062HGI3"/>
<dbReference type="EMBL" id="JMOD01000057">
    <property type="protein sequence ID" value="KCY17505.1"/>
    <property type="molecule type" value="Genomic_DNA"/>
</dbReference>
<dbReference type="RefSeq" id="WP_032008116.1">
    <property type="nucleotide sequence ID" value="NZ_JMOD01000057.1"/>
</dbReference>
<protein>
    <submittedName>
        <fullName evidence="2">Glycosyl transferase 2 family protein</fullName>
    </submittedName>
</protein>
<dbReference type="PANTHER" id="PTHR22916:SF3">
    <property type="entry name" value="UDP-GLCNAC:BETAGAL BETA-1,3-N-ACETYLGLUCOSAMINYLTRANSFERASE-LIKE PROTEIN 1"/>
    <property type="match status" value="1"/>
</dbReference>
<dbReference type="Gene3D" id="3.90.550.10">
    <property type="entry name" value="Spore Coat Polysaccharide Biosynthesis Protein SpsA, Chain A"/>
    <property type="match status" value="1"/>
</dbReference>
<dbReference type="EMBL" id="JMOD01000203">
    <property type="protein sequence ID" value="KCY07959.1"/>
    <property type="molecule type" value="Genomic_DNA"/>
</dbReference>
<dbReference type="CDD" id="cd00761">
    <property type="entry name" value="Glyco_tranf_GTA_type"/>
    <property type="match status" value="1"/>
</dbReference>
<evidence type="ECO:0000259" key="1">
    <source>
        <dbReference type="Pfam" id="PF00535"/>
    </source>
</evidence>
<sequence length="257" mass="30028">MNLVSIITPSYNSAKYIGKTIDSVISQTYKKWELIIIDDCSTDSSVEIIKDYENKDNRIKLIQLKENSGAAVARNTGIQLARGRFIAFLDSDDSWLPEKLEKQLKFMLINNYYFTYTSYFKINENNEILGTMYIPSKVNYSQLLKTCVIGCLTVIYDAEKIGKQEFPLIRKRQDFALWLKILKKVDYAYGLQENLANYTIRSDSISANKLNAAKYNWFLYRNIEKLSLFVSFYYFLHYVIKGIIRSKFPKMALLFKI</sequence>
<dbReference type="SUPFAM" id="SSF53448">
    <property type="entry name" value="Nucleotide-diphospho-sugar transferases"/>
    <property type="match status" value="1"/>
</dbReference>
<gene>
    <name evidence="4" type="ORF">J596_2849</name>
    <name evidence="3" type="ORF">J596_3135</name>
    <name evidence="2" type="ORF">J596_4201</name>
</gene>
<dbReference type="FunFam" id="3.90.550.10:FF:000130">
    <property type="entry name" value="Family 2 glycosyl transferase"/>
    <property type="match status" value="1"/>
</dbReference>
<dbReference type="GO" id="GO:0016758">
    <property type="term" value="F:hexosyltransferase activity"/>
    <property type="evidence" value="ECO:0007669"/>
    <property type="project" value="UniProtKB-ARBA"/>
</dbReference>
<feature type="domain" description="Glycosyltransferase 2-like" evidence="1">
    <location>
        <begin position="5"/>
        <end position="131"/>
    </location>
</feature>